<feature type="signal peptide" evidence="9">
    <location>
        <begin position="1"/>
        <end position="26"/>
    </location>
</feature>
<evidence type="ECO:0000256" key="8">
    <source>
        <dbReference type="ARBA" id="ARBA00023136"/>
    </source>
</evidence>
<dbReference type="CDD" id="cd22209">
    <property type="entry name" value="EMC10"/>
    <property type="match status" value="1"/>
</dbReference>
<name>A0A813TDG2_9BILA</name>
<keyword evidence="12" id="KW-1185">Reference proteome</keyword>
<comment type="similarity">
    <text evidence="2">Belongs to the EMC10 family.</text>
</comment>
<proteinExistence type="inferred from homology"/>
<accession>A0A813TDG2</accession>
<dbReference type="PANTHER" id="PTHR21397:SF4">
    <property type="entry name" value="ER MEMBRANE PROTEIN COMPLEX SUBUNIT 10"/>
    <property type="match status" value="1"/>
</dbReference>
<dbReference type="Proteomes" id="UP000663854">
    <property type="component" value="Unassembled WGS sequence"/>
</dbReference>
<comment type="subcellular location">
    <subcellularLocation>
        <location evidence="1">Endoplasmic reticulum membrane</location>
        <topology evidence="1">Single-pass type I membrane protein</topology>
    </subcellularLocation>
</comment>
<dbReference type="AlphaFoldDB" id="A0A813TDG2"/>
<evidence type="ECO:0000256" key="7">
    <source>
        <dbReference type="ARBA" id="ARBA00022989"/>
    </source>
</evidence>
<gene>
    <name evidence="11" type="ORF">JXQ802_LOCUS4588</name>
    <name evidence="10" type="ORF">PYM288_LOCUS3439</name>
</gene>
<dbReference type="GO" id="GO:0005789">
    <property type="term" value="C:endoplasmic reticulum membrane"/>
    <property type="evidence" value="ECO:0007669"/>
    <property type="project" value="UniProtKB-SubCell"/>
</dbReference>
<evidence type="ECO:0000256" key="3">
    <source>
        <dbReference type="ARBA" id="ARBA00020105"/>
    </source>
</evidence>
<sequence>MFKQTNIIVRWTILLILILQLSFVLAFVDTNDDLVSLNFEDNIDGKFISFSKMNIRLSRQSNLDLPPSRTISSSQYERLINLNNDYQYYTLKVHFKRGTIQDYVMTSIPMCLILQAQLQYTVTLFINENGYIVGVQVTTGNSTCSLSNINKAEEKQEYNYKATMRLQLNDVGPQPEVQQFLDKLKRQQEAKLNSQENDNRPFILKYWKYLLPIVVIVLLQNVFTNDAAGGGGGGGQNAGGQ</sequence>
<evidence type="ECO:0000313" key="12">
    <source>
        <dbReference type="Proteomes" id="UP000663870"/>
    </source>
</evidence>
<keyword evidence="5 9" id="KW-0732">Signal</keyword>
<reference evidence="11" key="1">
    <citation type="submission" date="2021-02" db="EMBL/GenBank/DDBJ databases">
        <authorList>
            <person name="Nowell W R."/>
        </authorList>
    </citation>
    <scope>NUCLEOTIDE SEQUENCE</scope>
</reference>
<evidence type="ECO:0000256" key="1">
    <source>
        <dbReference type="ARBA" id="ARBA00004115"/>
    </source>
</evidence>
<keyword evidence="6" id="KW-0256">Endoplasmic reticulum</keyword>
<keyword evidence="7" id="KW-1133">Transmembrane helix</keyword>
<evidence type="ECO:0000256" key="9">
    <source>
        <dbReference type="SAM" id="SignalP"/>
    </source>
</evidence>
<evidence type="ECO:0000256" key="4">
    <source>
        <dbReference type="ARBA" id="ARBA00022692"/>
    </source>
</evidence>
<dbReference type="PANTHER" id="PTHR21397">
    <property type="entry name" value="CHROMATIN COMPLEXES SUBUNIT BAP18-RELATED"/>
    <property type="match status" value="1"/>
</dbReference>
<keyword evidence="8" id="KW-0472">Membrane</keyword>
<dbReference type="Pfam" id="PF21203">
    <property type="entry name" value="ECM10"/>
    <property type="match status" value="1"/>
</dbReference>
<evidence type="ECO:0000256" key="6">
    <source>
        <dbReference type="ARBA" id="ARBA00022824"/>
    </source>
</evidence>
<organism evidence="11 12">
    <name type="scientific">Rotaria sordida</name>
    <dbReference type="NCBI Taxonomy" id="392033"/>
    <lineage>
        <taxon>Eukaryota</taxon>
        <taxon>Metazoa</taxon>
        <taxon>Spiralia</taxon>
        <taxon>Gnathifera</taxon>
        <taxon>Rotifera</taxon>
        <taxon>Eurotatoria</taxon>
        <taxon>Bdelloidea</taxon>
        <taxon>Philodinida</taxon>
        <taxon>Philodinidae</taxon>
        <taxon>Rotaria</taxon>
    </lineage>
</organism>
<feature type="chain" id="PRO_5035682939" description="ER membrane protein complex subunit 10" evidence="9">
    <location>
        <begin position="27"/>
        <end position="241"/>
    </location>
</feature>
<dbReference type="EMBL" id="CAJNOH010000026">
    <property type="protein sequence ID" value="CAF0777466.1"/>
    <property type="molecule type" value="Genomic_DNA"/>
</dbReference>
<keyword evidence="4" id="KW-0812">Transmembrane</keyword>
<comment type="caution">
    <text evidence="11">The sequence shown here is derived from an EMBL/GenBank/DDBJ whole genome shotgun (WGS) entry which is preliminary data.</text>
</comment>
<evidence type="ECO:0000256" key="2">
    <source>
        <dbReference type="ARBA" id="ARBA00007695"/>
    </source>
</evidence>
<dbReference type="Proteomes" id="UP000663870">
    <property type="component" value="Unassembled WGS sequence"/>
</dbReference>
<evidence type="ECO:0000256" key="5">
    <source>
        <dbReference type="ARBA" id="ARBA00022729"/>
    </source>
</evidence>
<dbReference type="EMBL" id="CAJNOL010000065">
    <property type="protein sequence ID" value="CAF0808203.1"/>
    <property type="molecule type" value="Genomic_DNA"/>
</dbReference>
<protein>
    <recommendedName>
        <fullName evidence="3">ER membrane protein complex subunit 10</fullName>
    </recommendedName>
</protein>
<evidence type="ECO:0000313" key="10">
    <source>
        <dbReference type="EMBL" id="CAF0777466.1"/>
    </source>
</evidence>
<evidence type="ECO:0000313" key="11">
    <source>
        <dbReference type="EMBL" id="CAF0808203.1"/>
    </source>
</evidence>